<proteinExistence type="predicted"/>
<keyword evidence="3" id="KW-1185">Reference proteome</keyword>
<comment type="caution">
    <text evidence="2">The sequence shown here is derived from an EMBL/GenBank/DDBJ whole genome shotgun (WGS) entry which is preliminary data.</text>
</comment>
<evidence type="ECO:0000313" key="3">
    <source>
        <dbReference type="Proteomes" id="UP001279410"/>
    </source>
</evidence>
<sequence length="357" mass="39058">MLLIPVCKDEDIWQTGLYTGSPKMTPVNSMWDAPNGVVMEGYLQEAEVTLSRIGTGAGSKLQVEFKKLRKLDPGVQASTPAYKDISQRYHTLRYEHALLDRTCPASTTASTCQRAQREGRGLTGGVRGGAESLLQRVQSLPGNELCWRLRPDGFGKGLHQPGSVARIEKLGIHRQEKEAWIVQVWRTLEENEWHSGSKVSRRGLLCPDELDSLFSYFYTGSGPRSLSSDSGLGGSTDGSTMSLVFGSVVDSVTEEGEEPEESCPAVRWRSKQGDVLDPETGERTPGALHRLTCTTCRHGRGAEARALTHAASEEEEETPRQAGGSWGFDSQVVPARTNTQPEGHERQSPLHHATFGA</sequence>
<dbReference type="Proteomes" id="UP001279410">
    <property type="component" value="Unassembled WGS sequence"/>
</dbReference>
<evidence type="ECO:0000313" key="2">
    <source>
        <dbReference type="EMBL" id="GLD72832.1"/>
    </source>
</evidence>
<reference evidence="2" key="1">
    <citation type="submission" date="2022-08" db="EMBL/GenBank/DDBJ databases">
        <title>Genome sequencing of akame (Lates japonicus).</title>
        <authorList>
            <person name="Hashiguchi Y."/>
            <person name="Takahashi H."/>
        </authorList>
    </citation>
    <scope>NUCLEOTIDE SEQUENCE</scope>
    <source>
        <strain evidence="2">Kochi</strain>
    </source>
</reference>
<organism evidence="2 3">
    <name type="scientific">Lates japonicus</name>
    <name type="common">Japanese lates</name>
    <dbReference type="NCBI Taxonomy" id="270547"/>
    <lineage>
        <taxon>Eukaryota</taxon>
        <taxon>Metazoa</taxon>
        <taxon>Chordata</taxon>
        <taxon>Craniata</taxon>
        <taxon>Vertebrata</taxon>
        <taxon>Euteleostomi</taxon>
        <taxon>Actinopterygii</taxon>
        <taxon>Neopterygii</taxon>
        <taxon>Teleostei</taxon>
        <taxon>Neoteleostei</taxon>
        <taxon>Acanthomorphata</taxon>
        <taxon>Carangaria</taxon>
        <taxon>Carangaria incertae sedis</taxon>
        <taxon>Centropomidae</taxon>
        <taxon>Lates</taxon>
    </lineage>
</organism>
<gene>
    <name evidence="2" type="ORF">AKAME5_002415700</name>
</gene>
<name>A0AAD3NJ49_LATJO</name>
<dbReference type="EMBL" id="BRZM01001249">
    <property type="protein sequence ID" value="GLD72832.1"/>
    <property type="molecule type" value="Genomic_DNA"/>
</dbReference>
<feature type="region of interest" description="Disordered" evidence="1">
    <location>
        <begin position="309"/>
        <end position="357"/>
    </location>
</feature>
<accession>A0AAD3NJ49</accession>
<evidence type="ECO:0000256" key="1">
    <source>
        <dbReference type="SAM" id="MobiDB-lite"/>
    </source>
</evidence>
<dbReference type="AlphaFoldDB" id="A0AAD3NJ49"/>
<protein>
    <submittedName>
        <fullName evidence="2">Arf-GAP with coiled-coil, ANK repeat and PH domain-containing protein 3-like isoform X3</fullName>
    </submittedName>
</protein>